<evidence type="ECO:0000313" key="2">
    <source>
        <dbReference type="EMBL" id="CAH1772833.1"/>
    </source>
</evidence>
<feature type="region of interest" description="Disordered" evidence="1">
    <location>
        <begin position="369"/>
        <end position="548"/>
    </location>
</feature>
<feature type="compositionally biased region" description="Polar residues" evidence="1">
    <location>
        <begin position="497"/>
        <end position="507"/>
    </location>
</feature>
<keyword evidence="3" id="KW-1185">Reference proteome</keyword>
<sequence>QTLFNINIARFQKQGRPSEADNKKKQILLNKSNTEWKDGLTNRVLNNKFPSCNSFKLAVNLLSINNEIVTKVGGNSGGLNDYQETMGNKHSGKVSSEESLQEIKASNLYVTRSSENAHSDEETTMNNNMSTRLEENLNDEIDNLVVTSPDLNEDQHVEASRNVKLTYLTNNVADAVYSNSRSISEASFKTVQFGSAQSLKLDRQDESKFDDHNNSPKTNNSTDSAYNSYAIQSKKNSPTGSIIYANPSSLDGAKQGSNDYMHNTVVGTKEKMGTPIRKSNDYYRRPIINPLPIECDSDNLSLKSDLCGLQSFNSISVNDETAENNSSAILPQVLGNNVIDCQYDVDQTGYLQSDHAVSTNHKVVCEGTESSHSNCETNESSNMGINTSSSRVMSRPPTGQSGAIDIVEEQTVSPKKRRLSLKRKNSQSKLHNENKPEDRTNLSDPDISLDKEPDHDRDKPSVSIEDSTASLRSRSNSSPHAKYALLSSNSSHGSSSRTPVTPSQVQVDDNADNNEIESLISEELNKPTNGTETNSMTESYSSVNTVEEPQKLEDMDFLSLLRHLRKDTAPYAPKDYKPPIELCKKKKKKKVVVST</sequence>
<dbReference type="Proteomes" id="UP000749559">
    <property type="component" value="Unassembled WGS sequence"/>
</dbReference>
<dbReference type="AlphaFoldDB" id="A0A8S4MWH2"/>
<feature type="compositionally biased region" description="Polar residues" evidence="1">
    <location>
        <begin position="526"/>
        <end position="547"/>
    </location>
</feature>
<feature type="compositionally biased region" description="Basic residues" evidence="1">
    <location>
        <begin position="414"/>
        <end position="426"/>
    </location>
</feature>
<organism evidence="2 3">
    <name type="scientific">Owenia fusiformis</name>
    <name type="common">Polychaete worm</name>
    <dbReference type="NCBI Taxonomy" id="6347"/>
    <lineage>
        <taxon>Eukaryota</taxon>
        <taxon>Metazoa</taxon>
        <taxon>Spiralia</taxon>
        <taxon>Lophotrochozoa</taxon>
        <taxon>Annelida</taxon>
        <taxon>Polychaeta</taxon>
        <taxon>Sedentaria</taxon>
        <taxon>Canalipalpata</taxon>
        <taxon>Sabellida</taxon>
        <taxon>Oweniida</taxon>
        <taxon>Oweniidae</taxon>
        <taxon>Owenia</taxon>
    </lineage>
</organism>
<feature type="compositionally biased region" description="Polar residues" evidence="1">
    <location>
        <begin position="369"/>
        <end position="401"/>
    </location>
</feature>
<protein>
    <submittedName>
        <fullName evidence="2">Uncharacterized protein</fullName>
    </submittedName>
</protein>
<accession>A0A8S4MWH2</accession>
<proteinExistence type="predicted"/>
<evidence type="ECO:0000313" key="3">
    <source>
        <dbReference type="Proteomes" id="UP000749559"/>
    </source>
</evidence>
<name>A0A8S4MWH2_OWEFU</name>
<feature type="region of interest" description="Disordered" evidence="1">
    <location>
        <begin position="202"/>
        <end position="225"/>
    </location>
</feature>
<evidence type="ECO:0000256" key="1">
    <source>
        <dbReference type="SAM" id="MobiDB-lite"/>
    </source>
</evidence>
<reference evidence="2" key="1">
    <citation type="submission" date="2022-03" db="EMBL/GenBank/DDBJ databases">
        <authorList>
            <person name="Martin C."/>
        </authorList>
    </citation>
    <scope>NUCLEOTIDE SEQUENCE</scope>
</reference>
<comment type="caution">
    <text evidence="2">The sequence shown here is derived from an EMBL/GenBank/DDBJ whole genome shotgun (WGS) entry which is preliminary data.</text>
</comment>
<gene>
    <name evidence="2" type="ORF">OFUS_LOCUS529</name>
</gene>
<feature type="compositionally biased region" description="Basic and acidic residues" evidence="1">
    <location>
        <begin position="202"/>
        <end position="214"/>
    </location>
</feature>
<feature type="compositionally biased region" description="Basic and acidic residues" evidence="1">
    <location>
        <begin position="430"/>
        <end position="441"/>
    </location>
</feature>
<feature type="compositionally biased region" description="Basic and acidic residues" evidence="1">
    <location>
        <begin position="448"/>
        <end position="460"/>
    </location>
</feature>
<feature type="compositionally biased region" description="Low complexity" evidence="1">
    <location>
        <begin position="487"/>
        <end position="496"/>
    </location>
</feature>
<feature type="non-terminal residue" evidence="2">
    <location>
        <position position="1"/>
    </location>
</feature>
<dbReference type="EMBL" id="CAIIXF020000001">
    <property type="protein sequence ID" value="CAH1772833.1"/>
    <property type="molecule type" value="Genomic_DNA"/>
</dbReference>
<feature type="compositionally biased region" description="Low complexity" evidence="1">
    <location>
        <begin position="467"/>
        <end position="478"/>
    </location>
</feature>
<feature type="compositionally biased region" description="Polar residues" evidence="1">
    <location>
        <begin position="215"/>
        <end position="225"/>
    </location>
</feature>